<dbReference type="Pfam" id="PF00668">
    <property type="entry name" value="Condensation"/>
    <property type="match status" value="2"/>
</dbReference>
<dbReference type="GO" id="GO:0016874">
    <property type="term" value="F:ligase activity"/>
    <property type="evidence" value="ECO:0007669"/>
    <property type="project" value="UniProtKB-KW"/>
</dbReference>
<dbReference type="GO" id="GO:0044550">
    <property type="term" value="P:secondary metabolite biosynthetic process"/>
    <property type="evidence" value="ECO:0007669"/>
    <property type="project" value="TreeGrafter"/>
</dbReference>
<dbReference type="SUPFAM" id="SSF52777">
    <property type="entry name" value="CoA-dependent acyltransferases"/>
    <property type="match status" value="2"/>
</dbReference>
<accession>A0A1V6R4L3</accession>
<keyword evidence="2" id="KW-0597">Phosphoprotein</keyword>
<comment type="caution">
    <text evidence="8">The sequence shown here is derived from an EMBL/GenBank/DDBJ whole genome shotgun (WGS) entry which is preliminary data.</text>
</comment>
<dbReference type="AlphaFoldDB" id="A0A1V6R4L3"/>
<dbReference type="PANTHER" id="PTHR45527:SF16">
    <property type="entry name" value="NONRIBOSOMAL PEPTIDE SYNTHASE ATNA-RELATED"/>
    <property type="match status" value="1"/>
</dbReference>
<dbReference type="GO" id="GO:0005737">
    <property type="term" value="C:cytoplasm"/>
    <property type="evidence" value="ECO:0007669"/>
    <property type="project" value="TreeGrafter"/>
</dbReference>
<sequence length="815" mass="88602">MSTIWALVLSCFVGTDCNRVAFGYLASGRDVPIEGAHEILGPMITMIIRQAEVESKKTVLGLMETMQDEFARSWPHQHTSLGEIHHALGLKATPLFNTIVNVQRSTVGDTAATGDIFFVPEMGHDPSEYEIAMNIKDGSEIWLSLGYWARCLSEPQAQSLAFTVRTAITSVLENPNQLISAVSMVGKEQMQQFQSWNAKIPESIHQCIHHTIEQQALTNPEAPAVYSTESSMSLNYRQFNEMADTLAKTLTNLGVGPESLVPFCMDKSPLTPIVMIAILKAGGACVALDPSHPIQRLQSIIRDSEATVILAAPSHASKFIDLVSHVLPVNEDMFIPSAEFTDQGVSPLAQAVNHGNPAFVISTSGSTGTPKGIVVEHGAFCSSARSHAAPLRIQRGSRVLQFASYTYDLSIAETFTTLMVGACICVPSEFERLNRLADAINAMQVDWMSLTPTVAALVRPEQVPTIKTLVLGGEHATENNLATWGSRSGVCLINSYGPAECAICTNANTGVQTTADTSNIGGRLGCSLWIVDPRNHDRLLPTGARGEIVIGGPTLERGYLHDHVKTNAAFIRDPAWADNNTGSHQAFYKSGDLARYNADGSLCIQGRKDTQVKVNGHRIELGDIDLNMACIPCIEHAAARLPCSSPQLRDRLVAVLSLQELATSRDGHGNDSVLKIINQPDHKKIAIQQPRFLGLSPVLQFPSRRQIKSGHCAKVWALVLRQYTGLDDVCFGFMLSGRDAPIPLVDAIAGPLMNLMPCRVKISQGAKLESLFLELQTNLAGILMNQNCSLEKIHHAVKAEQPLFNTFLNMQRVTA</sequence>
<dbReference type="EMBL" id="MDYO01000017">
    <property type="protein sequence ID" value="OQD96162.1"/>
    <property type="molecule type" value="Genomic_DNA"/>
</dbReference>
<feature type="domain" description="Condensation" evidence="7">
    <location>
        <begin position="715"/>
        <end position="811"/>
    </location>
</feature>
<dbReference type="GO" id="GO:0043041">
    <property type="term" value="P:amino acid activation for nonribosomal peptide biosynthetic process"/>
    <property type="evidence" value="ECO:0007669"/>
    <property type="project" value="TreeGrafter"/>
</dbReference>
<reference evidence="9" key="1">
    <citation type="journal article" date="2017" name="Nat. Microbiol.">
        <title>Global analysis of biosynthetic gene clusters reveals vast potential of secondary metabolite production in Penicillium species.</title>
        <authorList>
            <person name="Nielsen J.C."/>
            <person name="Grijseels S."/>
            <person name="Prigent S."/>
            <person name="Ji B."/>
            <person name="Dainat J."/>
            <person name="Nielsen K.F."/>
            <person name="Frisvad J.C."/>
            <person name="Workman M."/>
            <person name="Nielsen J."/>
        </authorList>
    </citation>
    <scope>NUCLEOTIDE SEQUENCE [LARGE SCALE GENOMIC DNA]</scope>
    <source>
        <strain evidence="9">IBT 29525</strain>
    </source>
</reference>
<dbReference type="STRING" id="60172.A0A1V6R4L3"/>
<evidence type="ECO:0000259" key="6">
    <source>
        <dbReference type="Pfam" id="PF00501"/>
    </source>
</evidence>
<dbReference type="Gene3D" id="3.40.50.12780">
    <property type="entry name" value="N-terminal domain of ligase-like"/>
    <property type="match status" value="1"/>
</dbReference>
<dbReference type="NCBIfam" id="TIGR01733">
    <property type="entry name" value="AA-adenyl-dom"/>
    <property type="match status" value="1"/>
</dbReference>
<dbReference type="Proteomes" id="UP000191612">
    <property type="component" value="Unassembled WGS sequence"/>
</dbReference>
<dbReference type="CDD" id="cd05918">
    <property type="entry name" value="A_NRPS_SidN3_like"/>
    <property type="match status" value="1"/>
</dbReference>
<comment type="similarity">
    <text evidence="4">Belongs to the NRP synthetase family.</text>
</comment>
<evidence type="ECO:0000313" key="9">
    <source>
        <dbReference type="Proteomes" id="UP000191612"/>
    </source>
</evidence>
<evidence type="ECO:0008006" key="10">
    <source>
        <dbReference type="Google" id="ProtNLM"/>
    </source>
</evidence>
<dbReference type="InterPro" id="IPR000873">
    <property type="entry name" value="AMP-dep_synth/lig_dom"/>
</dbReference>
<evidence type="ECO:0000313" key="8">
    <source>
        <dbReference type="EMBL" id="OQD96162.1"/>
    </source>
</evidence>
<keyword evidence="9" id="KW-1185">Reference proteome</keyword>
<keyword evidence="1" id="KW-0596">Phosphopantetheine</keyword>
<gene>
    <name evidence="8" type="ORF">PENSOL_c017G09452</name>
</gene>
<feature type="domain" description="Condensation" evidence="7">
    <location>
        <begin position="3"/>
        <end position="192"/>
    </location>
</feature>
<protein>
    <recommendedName>
        <fullName evidence="10">AMP-dependent synthetase/ligase domain-containing protein</fullName>
    </recommendedName>
</protein>
<dbReference type="Gene3D" id="3.30.300.30">
    <property type="match status" value="1"/>
</dbReference>
<dbReference type="GO" id="GO:0031177">
    <property type="term" value="F:phosphopantetheine binding"/>
    <property type="evidence" value="ECO:0007669"/>
    <property type="project" value="TreeGrafter"/>
</dbReference>
<evidence type="ECO:0000256" key="3">
    <source>
        <dbReference type="ARBA" id="ARBA00022598"/>
    </source>
</evidence>
<evidence type="ECO:0000256" key="4">
    <source>
        <dbReference type="ARBA" id="ARBA00029454"/>
    </source>
</evidence>
<evidence type="ECO:0000259" key="7">
    <source>
        <dbReference type="Pfam" id="PF00668"/>
    </source>
</evidence>
<feature type="signal peptide" evidence="5">
    <location>
        <begin position="1"/>
        <end position="17"/>
    </location>
</feature>
<feature type="domain" description="AMP-dependent synthetase/ligase" evidence="6">
    <location>
        <begin position="213"/>
        <end position="560"/>
    </location>
</feature>
<dbReference type="PANTHER" id="PTHR45527">
    <property type="entry name" value="NONRIBOSOMAL PEPTIDE SYNTHETASE"/>
    <property type="match status" value="1"/>
</dbReference>
<keyword evidence="3" id="KW-0436">Ligase</keyword>
<proteinExistence type="inferred from homology"/>
<dbReference type="InterPro" id="IPR045851">
    <property type="entry name" value="AMP-bd_C_sf"/>
</dbReference>
<organism evidence="8 9">
    <name type="scientific">Penicillium solitum</name>
    <dbReference type="NCBI Taxonomy" id="60172"/>
    <lineage>
        <taxon>Eukaryota</taxon>
        <taxon>Fungi</taxon>
        <taxon>Dikarya</taxon>
        <taxon>Ascomycota</taxon>
        <taxon>Pezizomycotina</taxon>
        <taxon>Eurotiomycetes</taxon>
        <taxon>Eurotiomycetidae</taxon>
        <taxon>Eurotiales</taxon>
        <taxon>Aspergillaceae</taxon>
        <taxon>Penicillium</taxon>
    </lineage>
</organism>
<evidence type="ECO:0000256" key="5">
    <source>
        <dbReference type="SAM" id="SignalP"/>
    </source>
</evidence>
<evidence type="ECO:0000256" key="2">
    <source>
        <dbReference type="ARBA" id="ARBA00022553"/>
    </source>
</evidence>
<dbReference type="InterPro" id="IPR001242">
    <property type="entry name" value="Condensation_dom"/>
</dbReference>
<dbReference type="FunFam" id="3.40.50.12780:FF:000014">
    <property type="entry name" value="Nonribosomal peptide synthetase 1"/>
    <property type="match status" value="1"/>
</dbReference>
<evidence type="ECO:0000256" key="1">
    <source>
        <dbReference type="ARBA" id="ARBA00022450"/>
    </source>
</evidence>
<dbReference type="SUPFAM" id="SSF56801">
    <property type="entry name" value="Acetyl-CoA synthetase-like"/>
    <property type="match status" value="1"/>
</dbReference>
<keyword evidence="5" id="KW-0732">Signal</keyword>
<name>A0A1V6R4L3_9EURO</name>
<dbReference type="Gene3D" id="3.30.559.30">
    <property type="entry name" value="Nonribosomal peptide synthetase, condensation domain"/>
    <property type="match status" value="2"/>
</dbReference>
<feature type="chain" id="PRO_5012641622" description="AMP-dependent synthetase/ligase domain-containing protein" evidence="5">
    <location>
        <begin position="18"/>
        <end position="815"/>
    </location>
</feature>
<dbReference type="Pfam" id="PF00501">
    <property type="entry name" value="AMP-binding"/>
    <property type="match status" value="1"/>
</dbReference>
<dbReference type="InterPro" id="IPR042099">
    <property type="entry name" value="ANL_N_sf"/>
</dbReference>
<dbReference type="InterPro" id="IPR010071">
    <property type="entry name" value="AA_adenyl_dom"/>
</dbReference>